<feature type="compositionally biased region" description="Basic and acidic residues" evidence="1">
    <location>
        <begin position="1"/>
        <end position="21"/>
    </location>
</feature>
<feature type="region of interest" description="Disordered" evidence="1">
    <location>
        <begin position="314"/>
        <end position="424"/>
    </location>
</feature>
<reference evidence="2 3" key="1">
    <citation type="submission" date="2014-02" db="EMBL/GenBank/DDBJ databases">
        <authorList>
            <person name="Sibley D."/>
            <person name="Venepally P."/>
            <person name="Karamycheva S."/>
            <person name="Hadjithomas M."/>
            <person name="Khan A."/>
            <person name="Brunk B."/>
            <person name="Roos D."/>
            <person name="Caler E."/>
            <person name="Lorenzi H."/>
        </authorList>
    </citation>
    <scope>NUCLEOTIDE SEQUENCE [LARGE SCALE GENOMIC DNA]</scope>
    <source>
        <strain evidence="2 3">GAB2-2007-GAL-DOM2</strain>
    </source>
</reference>
<dbReference type="Proteomes" id="UP000028837">
    <property type="component" value="Unassembled WGS sequence"/>
</dbReference>
<evidence type="ECO:0000256" key="1">
    <source>
        <dbReference type="SAM" id="MobiDB-lite"/>
    </source>
</evidence>
<feature type="region of interest" description="Disordered" evidence="1">
    <location>
        <begin position="1"/>
        <end position="113"/>
    </location>
</feature>
<dbReference type="VEuPathDB" id="ToxoDB:TGDOM2_364850"/>
<protein>
    <submittedName>
        <fullName evidence="2">Uncharacterized protein</fullName>
    </submittedName>
</protein>
<gene>
    <name evidence="2" type="ORF">TGDOM2_364850</name>
</gene>
<feature type="compositionally biased region" description="Basic residues" evidence="1">
    <location>
        <begin position="87"/>
        <end position="100"/>
    </location>
</feature>
<name>A0A086KDW5_TOXGO</name>
<organism evidence="2 3">
    <name type="scientific">Toxoplasma gondii GAB2-2007-GAL-DOM2</name>
    <dbReference type="NCBI Taxonomy" id="1130820"/>
    <lineage>
        <taxon>Eukaryota</taxon>
        <taxon>Sar</taxon>
        <taxon>Alveolata</taxon>
        <taxon>Apicomplexa</taxon>
        <taxon>Conoidasida</taxon>
        <taxon>Coccidia</taxon>
        <taxon>Eucoccidiorida</taxon>
        <taxon>Eimeriorina</taxon>
        <taxon>Sarcocystidae</taxon>
        <taxon>Toxoplasma</taxon>
    </lineage>
</organism>
<comment type="caution">
    <text evidence="2">The sequence shown here is derived from an EMBL/GenBank/DDBJ whole genome shotgun (WGS) entry which is preliminary data.</text>
</comment>
<feature type="region of interest" description="Disordered" evidence="1">
    <location>
        <begin position="189"/>
        <end position="265"/>
    </location>
</feature>
<evidence type="ECO:0000313" key="3">
    <source>
        <dbReference type="Proteomes" id="UP000028837"/>
    </source>
</evidence>
<dbReference type="EMBL" id="AHZU02000585">
    <property type="protein sequence ID" value="KFG42583.1"/>
    <property type="molecule type" value="Genomic_DNA"/>
</dbReference>
<feature type="compositionally biased region" description="Low complexity" evidence="1">
    <location>
        <begin position="357"/>
        <end position="366"/>
    </location>
</feature>
<sequence length="424" mass="46152">MPLKPEEGQVGRRSAPREGLKRQRQCRGSPPSSPVLRASERNISGSRKRLPTRGAAQTKSLDTPRFHGGVSRHPMSRGDSGTARAHLVPRHQVHAKRRVQTQKWAASREGRQGAPDCMQTRLFLPRSPYTPRLARRGNCMRPRQAHESECMRTHAHRKTKARRTRALPSVAGGSSLCEGAREADAGAAWESPRVSGEQRLRQRSPVAPLHRRHGTTQEAAGAAGDKARREIQRARPHPCVELHPPPRGSWPARRPSPRGLRAAGGRMTPAHACQSIPRLLLFSLDLPHTSPLPQRRLRQVPGIRCVAGHRLAAPLWPPTSVGLHGPHREPGQRTQASMHTPQGAPRRGADGRPRPSRGPASQASAPRPAPGKTASASLQCGVSAAARAAVSAARAPPLPREKSLSRRLRRSPSDTLVTPGRRPS</sequence>
<dbReference type="AlphaFoldDB" id="A0A086KDW5"/>
<feature type="compositionally biased region" description="Low complexity" evidence="1">
    <location>
        <begin position="382"/>
        <end position="395"/>
    </location>
</feature>
<proteinExistence type="predicted"/>
<accession>A0A086KDW5</accession>
<evidence type="ECO:0000313" key="2">
    <source>
        <dbReference type="EMBL" id="KFG42583.1"/>
    </source>
</evidence>
<feature type="region of interest" description="Disordered" evidence="1">
    <location>
        <begin position="139"/>
        <end position="175"/>
    </location>
</feature>
<feature type="compositionally biased region" description="Basic residues" evidence="1">
    <location>
        <begin position="153"/>
        <end position="165"/>
    </location>
</feature>